<keyword evidence="2" id="KW-1185">Reference proteome</keyword>
<reference evidence="1 2" key="1">
    <citation type="journal article" date="2021" name="Nat. Commun.">
        <title>Isolation of a member of the candidate phylum Atribacteria reveals a unique cell membrane structure.</title>
        <authorList>
            <person name="Taiki K."/>
            <person name="Nobu M.K."/>
            <person name="Kusada H."/>
            <person name="Meng X.-Y."/>
            <person name="Hosoki N."/>
            <person name="Uematsu K."/>
            <person name="Yoshioka H."/>
            <person name="Kamagata Y."/>
            <person name="Tamaki H."/>
        </authorList>
    </citation>
    <scope>NUCLEOTIDE SEQUENCE [LARGE SCALE GENOMIC DNA]</scope>
    <source>
        <strain evidence="1 2">RT761</strain>
    </source>
</reference>
<name>A0A7T1ALQ6_ATRLM</name>
<dbReference type="KEGG" id="alam:RT761_01403"/>
<dbReference type="AlphaFoldDB" id="A0A7T1ALQ6"/>
<evidence type="ECO:0000313" key="1">
    <source>
        <dbReference type="EMBL" id="QPM68189.1"/>
    </source>
</evidence>
<dbReference type="EMBL" id="CP065383">
    <property type="protein sequence ID" value="QPM68189.1"/>
    <property type="molecule type" value="Genomic_DNA"/>
</dbReference>
<evidence type="ECO:0000313" key="2">
    <source>
        <dbReference type="Proteomes" id="UP000594463"/>
    </source>
</evidence>
<protein>
    <submittedName>
        <fullName evidence="1">Uncharacterized protein</fullName>
    </submittedName>
</protein>
<dbReference type="Proteomes" id="UP000594463">
    <property type="component" value="Chromosome"/>
</dbReference>
<proteinExistence type="predicted"/>
<sequence length="56" mass="6831">MPWVVAYKVDLRQELIYHHLRKGKVMDLPELFFHCHASHYFVVLKNLKKRRQPNSI</sequence>
<gene>
    <name evidence="1" type="ORF">RT761_01403</name>
</gene>
<accession>A0A7T1ALQ6</accession>
<organism evidence="1 2">
    <name type="scientific">Atribacter laminatus</name>
    <dbReference type="NCBI Taxonomy" id="2847778"/>
    <lineage>
        <taxon>Bacteria</taxon>
        <taxon>Pseudomonadati</taxon>
        <taxon>Atribacterota</taxon>
        <taxon>Atribacteria</taxon>
        <taxon>Atribacterales</taxon>
        <taxon>Atribacteraceae</taxon>
        <taxon>Atribacter</taxon>
    </lineage>
</organism>